<keyword evidence="2" id="KW-1133">Transmembrane helix</keyword>
<sequence>MTRVERRKRQRNIDPPTKDPKQNQEDEDSSTWSQSPSKDRTRDLPNSIYEDKLRNWEGKILGSASGVFTFKVSLPALILVIAVGCYIKIVENHYEHKFTELMHYGDYLEKLKTLSKKVPSLEDRLSKFQQELIPIDERVFDMQREIRTANDSLTNVELRVSSISDTSSKLEHDLPIQKKRFDEMEYKLNEMGINISDQSKNITSFEDQLNADKEQITMAEKNQTSHVRDTPTDFETKVKLSQDDIFQLKQDMSNTGEIIKNRLTKLAEDLETSNGKFLKRTSQLDTDISKTEVKIGSMIVKVDEYSEKLGQFKSNVNSLSADVNKMKPIVDYAGLKVQELDINVRNLQSQNTGLFQPINVCVALAFILIAVSVYLIYFRYENNGAQFREHQRTESHSTPPFMSQRAPRILDRIQRFPVFDNKVCVLSFYSETMNLHKQLVKSSLASSRRGGNIEVIQHLVRRHEDILSIPPARYIFVFVDFNERNVILENPGQDFGDKKLVTVQAAQKLGGKSST</sequence>
<evidence type="ECO:0000313" key="4">
    <source>
        <dbReference type="Proteomes" id="UP000266721"/>
    </source>
</evidence>
<comment type="caution">
    <text evidence="3">The sequence shown here is derived from an EMBL/GenBank/DDBJ whole genome shotgun (WGS) entry which is preliminary data.</text>
</comment>
<dbReference type="Proteomes" id="UP000266721">
    <property type="component" value="Unassembled WGS sequence"/>
</dbReference>
<feature type="transmembrane region" description="Helical" evidence="2">
    <location>
        <begin position="354"/>
        <end position="378"/>
    </location>
</feature>
<feature type="compositionally biased region" description="Basic residues" evidence="1">
    <location>
        <begin position="1"/>
        <end position="10"/>
    </location>
</feature>
<evidence type="ECO:0000256" key="2">
    <source>
        <dbReference type="SAM" id="Phobius"/>
    </source>
</evidence>
<evidence type="ECO:0000256" key="1">
    <source>
        <dbReference type="SAM" id="MobiDB-lite"/>
    </source>
</evidence>
<organism evidence="3 4">
    <name type="scientific">Mytilus galloprovincialis</name>
    <name type="common">Mediterranean mussel</name>
    <dbReference type="NCBI Taxonomy" id="29158"/>
    <lineage>
        <taxon>Eukaryota</taxon>
        <taxon>Metazoa</taxon>
        <taxon>Spiralia</taxon>
        <taxon>Lophotrochozoa</taxon>
        <taxon>Mollusca</taxon>
        <taxon>Bivalvia</taxon>
        <taxon>Autobranchia</taxon>
        <taxon>Pteriomorphia</taxon>
        <taxon>Mytilida</taxon>
        <taxon>Mytiloidea</taxon>
        <taxon>Mytilidae</taxon>
        <taxon>Mytilinae</taxon>
        <taxon>Mytilus</taxon>
    </lineage>
</organism>
<evidence type="ECO:0000313" key="3">
    <source>
        <dbReference type="EMBL" id="OPL33390.1"/>
    </source>
</evidence>
<feature type="transmembrane region" description="Helical" evidence="2">
    <location>
        <begin position="68"/>
        <end position="89"/>
    </location>
</feature>
<reference evidence="3 4" key="1">
    <citation type="journal article" date="2016" name="PLoS ONE">
        <title>A First Insight into the Genome of the Filter-Feeder Mussel Mytilus galloprovincialis.</title>
        <authorList>
            <person name="Murgarella M."/>
            <person name="Puiu D."/>
            <person name="Novoa B."/>
            <person name="Figueras A."/>
            <person name="Posada D."/>
            <person name="Canchaya C."/>
        </authorList>
    </citation>
    <scope>NUCLEOTIDE SEQUENCE [LARGE SCALE GENOMIC DNA]</scope>
    <source>
        <tissue evidence="3">Muscle</tissue>
    </source>
</reference>
<gene>
    <name evidence="3" type="ORF">AM593_08724</name>
</gene>
<proteinExistence type="predicted"/>
<accession>A0A3L5TUR2</accession>
<dbReference type="Gene3D" id="1.20.5.170">
    <property type="match status" value="1"/>
</dbReference>
<keyword evidence="2" id="KW-0472">Membrane</keyword>
<name>A0A3L5TUR2_MYTGA</name>
<keyword evidence="2" id="KW-0812">Transmembrane</keyword>
<dbReference type="EMBL" id="KV583265">
    <property type="protein sequence ID" value="OPL33390.1"/>
    <property type="molecule type" value="Genomic_DNA"/>
</dbReference>
<feature type="non-terminal residue" evidence="3">
    <location>
        <position position="1"/>
    </location>
</feature>
<protein>
    <submittedName>
        <fullName evidence="3">Uncharacterized protein</fullName>
    </submittedName>
</protein>
<feature type="region of interest" description="Disordered" evidence="1">
    <location>
        <begin position="1"/>
        <end position="44"/>
    </location>
</feature>
<keyword evidence="4" id="KW-1185">Reference proteome</keyword>
<dbReference type="SUPFAM" id="SSF57997">
    <property type="entry name" value="Tropomyosin"/>
    <property type="match status" value="1"/>
</dbReference>
<dbReference type="AlphaFoldDB" id="A0A3L5TUR2"/>